<feature type="transmembrane region" description="Helical" evidence="1">
    <location>
        <begin position="80"/>
        <end position="102"/>
    </location>
</feature>
<gene>
    <name evidence="2" type="ORF">IAC79_00635</name>
</gene>
<sequence>MAGEAEGMRLAWDFWTYFCNPYFWSGFMGWCTAQLIKMARGAIRTKSLDFTYLTSTGGMPSAHSALVTGVFVSLGLGEGWAHPATIVASVVAAITMFDAATVRRAAGLQARLLNEITRQLFHERKFPARPLKEMLGHTRVEVYGGMATGIAVAVVVMNAWAALFS</sequence>
<evidence type="ECO:0000313" key="2">
    <source>
        <dbReference type="EMBL" id="HIV08607.1"/>
    </source>
</evidence>
<dbReference type="Pfam" id="PF02681">
    <property type="entry name" value="DUF212"/>
    <property type="match status" value="1"/>
</dbReference>
<evidence type="ECO:0000313" key="3">
    <source>
        <dbReference type="Proteomes" id="UP000886845"/>
    </source>
</evidence>
<proteinExistence type="predicted"/>
<organism evidence="2 3">
    <name type="scientific">Candidatus Spyradenecus faecavium</name>
    <dbReference type="NCBI Taxonomy" id="2840947"/>
    <lineage>
        <taxon>Bacteria</taxon>
        <taxon>Pseudomonadati</taxon>
        <taxon>Lentisphaerota</taxon>
        <taxon>Lentisphaeria</taxon>
        <taxon>Lentisphaerales</taxon>
        <taxon>Lentisphaeraceae</taxon>
        <taxon>Lentisphaeraceae incertae sedis</taxon>
        <taxon>Candidatus Spyradenecus</taxon>
    </lineage>
</organism>
<keyword evidence="1" id="KW-0812">Transmembrane</keyword>
<feature type="transmembrane region" description="Helical" evidence="1">
    <location>
        <begin position="142"/>
        <end position="163"/>
    </location>
</feature>
<feature type="transmembrane region" description="Helical" evidence="1">
    <location>
        <begin position="51"/>
        <end position="74"/>
    </location>
</feature>
<reference evidence="2" key="2">
    <citation type="journal article" date="2021" name="PeerJ">
        <title>Extensive microbial diversity within the chicken gut microbiome revealed by metagenomics and culture.</title>
        <authorList>
            <person name="Gilroy R."/>
            <person name="Ravi A."/>
            <person name="Getino M."/>
            <person name="Pursley I."/>
            <person name="Horton D.L."/>
            <person name="Alikhan N.F."/>
            <person name="Baker D."/>
            <person name="Gharbi K."/>
            <person name="Hall N."/>
            <person name="Watson M."/>
            <person name="Adriaenssens E.M."/>
            <person name="Foster-Nyarko E."/>
            <person name="Jarju S."/>
            <person name="Secka A."/>
            <person name="Antonio M."/>
            <person name="Oren A."/>
            <person name="Chaudhuri R.R."/>
            <person name="La Ragione R."/>
            <person name="Hildebrand F."/>
            <person name="Pallen M.J."/>
        </authorList>
    </citation>
    <scope>NUCLEOTIDE SEQUENCE</scope>
    <source>
        <strain evidence="2">35461</strain>
    </source>
</reference>
<dbReference type="EMBL" id="DVOR01000022">
    <property type="protein sequence ID" value="HIV08607.1"/>
    <property type="molecule type" value="Genomic_DNA"/>
</dbReference>
<accession>A0A9D1T1X7</accession>
<dbReference type="Proteomes" id="UP000886845">
    <property type="component" value="Unassembled WGS sequence"/>
</dbReference>
<dbReference type="PANTHER" id="PTHR31446">
    <property type="entry name" value="ACID PHOSPHATASE/VANADIUM-DEPENDENT HALOPEROXIDASE-RELATED PROTEIN"/>
    <property type="match status" value="1"/>
</dbReference>
<comment type="caution">
    <text evidence="2">The sequence shown here is derived from an EMBL/GenBank/DDBJ whole genome shotgun (WGS) entry which is preliminary data.</text>
</comment>
<dbReference type="AlphaFoldDB" id="A0A9D1T1X7"/>
<dbReference type="PANTHER" id="PTHR31446:SF29">
    <property type="entry name" value="ACID PHOSPHATASE_VANADIUM-DEPENDENT HALOPEROXIDASE-RELATED PROTEIN"/>
    <property type="match status" value="1"/>
</dbReference>
<reference evidence="2" key="1">
    <citation type="submission" date="2020-10" db="EMBL/GenBank/DDBJ databases">
        <authorList>
            <person name="Gilroy R."/>
        </authorList>
    </citation>
    <scope>NUCLEOTIDE SEQUENCE</scope>
    <source>
        <strain evidence="2">35461</strain>
    </source>
</reference>
<dbReference type="InterPro" id="IPR003832">
    <property type="entry name" value="DUF212"/>
</dbReference>
<protein>
    <submittedName>
        <fullName evidence="2">Divergent PAP2 family protein</fullName>
    </submittedName>
</protein>
<keyword evidence="1" id="KW-1133">Transmembrane helix</keyword>
<evidence type="ECO:0000256" key="1">
    <source>
        <dbReference type="SAM" id="Phobius"/>
    </source>
</evidence>
<name>A0A9D1T1X7_9BACT</name>
<keyword evidence="1" id="KW-0472">Membrane</keyword>